<dbReference type="InterPro" id="IPR007318">
    <property type="entry name" value="Phopholipid_MeTrfase"/>
</dbReference>
<evidence type="ECO:0000313" key="6">
    <source>
        <dbReference type="EMBL" id="MCK9686998.1"/>
    </source>
</evidence>
<name>A0A9X1YLK0_9BURK</name>
<dbReference type="Gene3D" id="1.20.120.1630">
    <property type="match status" value="1"/>
</dbReference>
<keyword evidence="7" id="KW-1185">Reference proteome</keyword>
<evidence type="ECO:0000256" key="1">
    <source>
        <dbReference type="ARBA" id="ARBA00004127"/>
    </source>
</evidence>
<reference evidence="6" key="1">
    <citation type="submission" date="2021-11" db="EMBL/GenBank/DDBJ databases">
        <title>BS-T2-15 a new species belonging to the Comamonadaceae family isolated from the soil of a French oak forest.</title>
        <authorList>
            <person name="Mieszkin S."/>
            <person name="Alain K."/>
        </authorList>
    </citation>
    <scope>NUCLEOTIDE SEQUENCE</scope>
    <source>
        <strain evidence="6">BS-T2-15</strain>
    </source>
</reference>
<dbReference type="PANTHER" id="PTHR12714">
    <property type="entry name" value="PROTEIN-S ISOPRENYLCYSTEINE O-METHYLTRANSFERASE"/>
    <property type="match status" value="1"/>
</dbReference>
<protein>
    <submittedName>
        <fullName evidence="6">Isoprenylcysteine carboxylmethyltransferase family protein</fullName>
    </submittedName>
</protein>
<dbReference type="EMBL" id="JAJLJH010000003">
    <property type="protein sequence ID" value="MCK9686998.1"/>
    <property type="molecule type" value="Genomic_DNA"/>
</dbReference>
<accession>A0A9X1YLK0</accession>
<sequence>MTPELDSLLHRWLLPALWAAWAAYWWVASLDVKETARREPFVSRALHLGPMFLAAAMLWSPRLDVLGLETRFIPWASWEFWLGVAMTCGGLAFAIWARRTIGRNWSAIVTLKQDHELVTSGPYALVRHPIYTGLLLGFLGSAIALGQWRGLLAVAIFTLAALRKYRLEERWMRERFGVAYDAYRARVKALVPFLF</sequence>
<comment type="subcellular location">
    <subcellularLocation>
        <location evidence="1">Endomembrane system</location>
        <topology evidence="1">Multi-pass membrane protein</topology>
    </subcellularLocation>
</comment>
<feature type="transmembrane region" description="Helical" evidence="5">
    <location>
        <begin position="80"/>
        <end position="97"/>
    </location>
</feature>
<proteinExistence type="predicted"/>
<dbReference type="Proteomes" id="UP001139353">
    <property type="component" value="Unassembled WGS sequence"/>
</dbReference>
<feature type="transmembrane region" description="Helical" evidence="5">
    <location>
        <begin position="12"/>
        <end position="29"/>
    </location>
</feature>
<keyword evidence="2 5" id="KW-0812">Transmembrane</keyword>
<keyword evidence="4 5" id="KW-0472">Membrane</keyword>
<dbReference type="AlphaFoldDB" id="A0A9X1YLK0"/>
<evidence type="ECO:0000256" key="3">
    <source>
        <dbReference type="ARBA" id="ARBA00022989"/>
    </source>
</evidence>
<evidence type="ECO:0000313" key="7">
    <source>
        <dbReference type="Proteomes" id="UP001139353"/>
    </source>
</evidence>
<dbReference type="Pfam" id="PF04191">
    <property type="entry name" value="PEMT"/>
    <property type="match status" value="1"/>
</dbReference>
<dbReference type="PANTHER" id="PTHR12714:SF24">
    <property type="entry name" value="SLR1182 PROTEIN"/>
    <property type="match status" value="1"/>
</dbReference>
<gene>
    <name evidence="6" type="ORF">LPC04_14900</name>
</gene>
<dbReference type="GO" id="GO:0016740">
    <property type="term" value="F:transferase activity"/>
    <property type="evidence" value="ECO:0007669"/>
    <property type="project" value="UniProtKB-ARBA"/>
</dbReference>
<evidence type="ECO:0000256" key="2">
    <source>
        <dbReference type="ARBA" id="ARBA00022692"/>
    </source>
</evidence>
<comment type="caution">
    <text evidence="6">The sequence shown here is derived from an EMBL/GenBank/DDBJ whole genome shotgun (WGS) entry which is preliminary data.</text>
</comment>
<dbReference type="GO" id="GO:0012505">
    <property type="term" value="C:endomembrane system"/>
    <property type="evidence" value="ECO:0007669"/>
    <property type="project" value="UniProtKB-SubCell"/>
</dbReference>
<organism evidence="6 7">
    <name type="scientific">Scleromatobacter humisilvae</name>
    <dbReference type="NCBI Taxonomy" id="2897159"/>
    <lineage>
        <taxon>Bacteria</taxon>
        <taxon>Pseudomonadati</taxon>
        <taxon>Pseudomonadota</taxon>
        <taxon>Betaproteobacteria</taxon>
        <taxon>Burkholderiales</taxon>
        <taxon>Sphaerotilaceae</taxon>
        <taxon>Scleromatobacter</taxon>
    </lineage>
</organism>
<keyword evidence="3 5" id="KW-1133">Transmembrane helix</keyword>
<evidence type="ECO:0000256" key="5">
    <source>
        <dbReference type="SAM" id="Phobius"/>
    </source>
</evidence>
<feature type="transmembrane region" description="Helical" evidence="5">
    <location>
        <begin position="41"/>
        <end position="60"/>
    </location>
</feature>
<dbReference type="RefSeq" id="WP_275683034.1">
    <property type="nucleotide sequence ID" value="NZ_JAJLJH010000003.1"/>
</dbReference>
<evidence type="ECO:0000256" key="4">
    <source>
        <dbReference type="ARBA" id="ARBA00023136"/>
    </source>
</evidence>